<dbReference type="PANTHER" id="PTHR10963">
    <property type="entry name" value="GLYCOSYL HYDROLASE-RELATED"/>
    <property type="match status" value="1"/>
</dbReference>
<dbReference type="SUPFAM" id="SSF49899">
    <property type="entry name" value="Concanavalin A-like lectins/glucanases"/>
    <property type="match status" value="1"/>
</dbReference>
<evidence type="ECO:0000259" key="2">
    <source>
        <dbReference type="PROSITE" id="PS51762"/>
    </source>
</evidence>
<dbReference type="Pfam" id="PF00722">
    <property type="entry name" value="Glyco_hydro_16"/>
    <property type="match status" value="1"/>
</dbReference>
<dbReference type="Proteomes" id="UP000291838">
    <property type="component" value="Unassembled WGS sequence"/>
</dbReference>
<feature type="chain" id="PRO_5020586872" evidence="1">
    <location>
        <begin position="26"/>
        <end position="386"/>
    </location>
</feature>
<dbReference type="CDD" id="cd08023">
    <property type="entry name" value="GH16_laminarinase_like"/>
    <property type="match status" value="1"/>
</dbReference>
<dbReference type="Gene3D" id="2.60.120.200">
    <property type="match status" value="1"/>
</dbReference>
<keyword evidence="1" id="KW-0732">Signal</keyword>
<sequence length="386" mass="43046">MPLSLRPLLVALACVAALLQSSASATDATAPSLRTQARVGTGVLDLRPAIAQPGQRPARSSSRTQALATFADTRTGQQVVLQRDSGSGWQTVARGRQHRTGSTIFTLPDTTSLYRAVALTRSGAARAVTAPVRGRTFGTLFRDEFSGRRVDHTKWTDQPTLAPAYMRMCSRLSWRARSVADGVLRMGVAHDPARADRTCTWTLNGRSGSGPYMLNTQLYTGETFDFTYGYAAVRMKMHLDKGMHASFWMQPANWYTPGDPSKGTEIDIVEFFGRTKKDSHIAAFLHWYDSANAHHKIGGKFPGANRLKRRTETWSNAFHVFSAEWTSDAIVFRVDGREFHRETEIVSRAPEYLLLSMLTSDYELEKLTPAVMRQSAKVDWVRVWSH</sequence>
<feature type="signal peptide" evidence="1">
    <location>
        <begin position="1"/>
        <end position="25"/>
    </location>
</feature>
<dbReference type="PANTHER" id="PTHR10963:SF60">
    <property type="entry name" value="GRAM-NEGATIVE BACTERIA-BINDING PROTEIN 1-RELATED"/>
    <property type="match status" value="1"/>
</dbReference>
<dbReference type="RefSeq" id="WP_129479063.1">
    <property type="nucleotide sequence ID" value="NZ_SDWS01000011.1"/>
</dbReference>
<dbReference type="InterPro" id="IPR013320">
    <property type="entry name" value="ConA-like_dom_sf"/>
</dbReference>
<gene>
    <name evidence="3" type="ORF">EUA06_19940</name>
</gene>
<dbReference type="AlphaFoldDB" id="A0A4Q2RNQ6"/>
<dbReference type="PROSITE" id="PS51762">
    <property type="entry name" value="GH16_2"/>
    <property type="match status" value="1"/>
</dbReference>
<dbReference type="GO" id="GO:0005975">
    <property type="term" value="P:carbohydrate metabolic process"/>
    <property type="evidence" value="ECO:0007669"/>
    <property type="project" value="InterPro"/>
</dbReference>
<evidence type="ECO:0000313" key="4">
    <source>
        <dbReference type="Proteomes" id="UP000291838"/>
    </source>
</evidence>
<dbReference type="GO" id="GO:0004553">
    <property type="term" value="F:hydrolase activity, hydrolyzing O-glycosyl compounds"/>
    <property type="evidence" value="ECO:0007669"/>
    <property type="project" value="InterPro"/>
</dbReference>
<organism evidence="3 4">
    <name type="scientific">Nocardioides glacieisoli</name>
    <dbReference type="NCBI Taxonomy" id="1168730"/>
    <lineage>
        <taxon>Bacteria</taxon>
        <taxon>Bacillati</taxon>
        <taxon>Actinomycetota</taxon>
        <taxon>Actinomycetes</taxon>
        <taxon>Propionibacteriales</taxon>
        <taxon>Nocardioidaceae</taxon>
        <taxon>Nocardioides</taxon>
    </lineage>
</organism>
<protein>
    <submittedName>
        <fullName evidence="3">Glycoside hydrolase family 16 protein</fullName>
    </submittedName>
</protein>
<reference evidence="3 4" key="1">
    <citation type="submission" date="2019-01" db="EMBL/GenBank/DDBJ databases">
        <title>Novel species of Nocardioides.</title>
        <authorList>
            <person name="Liu Q."/>
            <person name="Xin Y.-H."/>
        </authorList>
    </citation>
    <scope>NUCLEOTIDE SEQUENCE [LARGE SCALE GENOMIC DNA]</scope>
    <source>
        <strain evidence="3 4">HLT3-15</strain>
    </source>
</reference>
<comment type="caution">
    <text evidence="3">The sequence shown here is derived from an EMBL/GenBank/DDBJ whole genome shotgun (WGS) entry which is preliminary data.</text>
</comment>
<accession>A0A4Q2RNQ6</accession>
<feature type="domain" description="GH16" evidence="2">
    <location>
        <begin position="135"/>
        <end position="386"/>
    </location>
</feature>
<keyword evidence="4" id="KW-1185">Reference proteome</keyword>
<evidence type="ECO:0000313" key="3">
    <source>
        <dbReference type="EMBL" id="RYB88763.1"/>
    </source>
</evidence>
<dbReference type="OrthoDB" id="4455781at2"/>
<dbReference type="InterPro" id="IPR050546">
    <property type="entry name" value="Glycosyl_Hydrlase_16"/>
</dbReference>
<name>A0A4Q2RNQ6_9ACTN</name>
<evidence type="ECO:0000256" key="1">
    <source>
        <dbReference type="SAM" id="SignalP"/>
    </source>
</evidence>
<keyword evidence="3" id="KW-0378">Hydrolase</keyword>
<proteinExistence type="predicted"/>
<dbReference type="InterPro" id="IPR000757">
    <property type="entry name" value="Beta-glucanase-like"/>
</dbReference>
<dbReference type="EMBL" id="SDWS01000011">
    <property type="protein sequence ID" value="RYB88763.1"/>
    <property type="molecule type" value="Genomic_DNA"/>
</dbReference>